<proteinExistence type="predicted"/>
<keyword evidence="1" id="KW-0472">Membrane</keyword>
<name>A0A7S1XFB7_9RHOD</name>
<feature type="domain" description="PDZ" evidence="2">
    <location>
        <begin position="77"/>
        <end position="154"/>
    </location>
</feature>
<dbReference type="PANTHER" id="PTHR47661">
    <property type="entry name" value="PHOSPHOGLUCAN PHOSPHATASE LSF1, CHLOROPLASTIC"/>
    <property type="match status" value="1"/>
</dbReference>
<evidence type="ECO:0000313" key="3">
    <source>
        <dbReference type="EMBL" id="CAD9237089.1"/>
    </source>
</evidence>
<keyword evidence="1" id="KW-0812">Transmembrane</keyword>
<evidence type="ECO:0000259" key="2">
    <source>
        <dbReference type="PROSITE" id="PS50106"/>
    </source>
</evidence>
<keyword evidence="1" id="KW-1133">Transmembrane helix</keyword>
<dbReference type="InterPro" id="IPR036034">
    <property type="entry name" value="PDZ_sf"/>
</dbReference>
<evidence type="ECO:0000256" key="1">
    <source>
        <dbReference type="SAM" id="Phobius"/>
    </source>
</evidence>
<dbReference type="Gene3D" id="2.30.42.10">
    <property type="match status" value="1"/>
</dbReference>
<reference evidence="3" key="1">
    <citation type="submission" date="2021-01" db="EMBL/GenBank/DDBJ databases">
        <authorList>
            <person name="Corre E."/>
            <person name="Pelletier E."/>
            <person name="Niang G."/>
            <person name="Scheremetjew M."/>
            <person name="Finn R."/>
            <person name="Kale V."/>
            <person name="Holt S."/>
            <person name="Cochrane G."/>
            <person name="Meng A."/>
            <person name="Brown T."/>
            <person name="Cohen L."/>
        </authorList>
    </citation>
    <scope>NUCLEOTIDE SEQUENCE</scope>
    <source>
        <strain evidence="3">SAG 36.94</strain>
    </source>
</reference>
<gene>
    <name evidence="3" type="ORF">CCAE0312_LOCUS9186</name>
</gene>
<dbReference type="SUPFAM" id="SSF50156">
    <property type="entry name" value="PDZ domain-like"/>
    <property type="match status" value="1"/>
</dbReference>
<feature type="transmembrane region" description="Helical" evidence="1">
    <location>
        <begin position="229"/>
        <end position="249"/>
    </location>
</feature>
<dbReference type="PANTHER" id="PTHR47661:SF2">
    <property type="entry name" value="PHOSPHOGLUCAN PHOSPHATASE LSF1, CHLOROPLASTIC"/>
    <property type="match status" value="1"/>
</dbReference>
<protein>
    <recommendedName>
        <fullName evidence="2">PDZ domain-containing protein</fullName>
    </recommendedName>
</protein>
<organism evidence="3">
    <name type="scientific">Compsopogon caeruleus</name>
    <dbReference type="NCBI Taxonomy" id="31354"/>
    <lineage>
        <taxon>Eukaryota</taxon>
        <taxon>Rhodophyta</taxon>
        <taxon>Compsopogonophyceae</taxon>
        <taxon>Compsopogonales</taxon>
        <taxon>Compsopogonaceae</taxon>
        <taxon>Compsopogon</taxon>
    </lineage>
</organism>
<dbReference type="AlphaFoldDB" id="A0A7S1XFB7"/>
<dbReference type="PROSITE" id="PS50106">
    <property type="entry name" value="PDZ"/>
    <property type="match status" value="1"/>
</dbReference>
<sequence>MAFGFSVSGGIGRDTSGLRGSTVGGFCVRARGYVVKPRGGATRVMSQFNYNIYQDGEERSKRTVNPGERAVTLPKPLGLLLEEGSDGMVFVKEVTQGGSAADYPDEIRPGDVVVAVSATFGDEIWSTRGIGLDRVMKAIKVRSGSMVTLVLETPGELRMKQEEQARLAASRRDEARDKFGERQVLDPTSWTSSAPPQFDDQYATIETPLDSQLKEKLKAEIVAPYKQNWILWVSIASGILAIVMILVLGS</sequence>
<dbReference type="InterPro" id="IPR001478">
    <property type="entry name" value="PDZ"/>
</dbReference>
<dbReference type="EMBL" id="HBGH01016610">
    <property type="protein sequence ID" value="CAD9237089.1"/>
    <property type="molecule type" value="Transcribed_RNA"/>
</dbReference>
<accession>A0A7S1XFB7</accession>
<dbReference type="Pfam" id="PF00595">
    <property type="entry name" value="PDZ"/>
    <property type="match status" value="1"/>
</dbReference>